<organism evidence="1 2">
    <name type="scientific">Vibrio nigripulchritudo SOn1</name>
    <dbReference type="NCBI Taxonomy" id="1238450"/>
    <lineage>
        <taxon>Bacteria</taxon>
        <taxon>Pseudomonadati</taxon>
        <taxon>Pseudomonadota</taxon>
        <taxon>Gammaproteobacteria</taxon>
        <taxon>Vibrionales</taxon>
        <taxon>Vibrionaceae</taxon>
        <taxon>Vibrio</taxon>
    </lineage>
</organism>
<dbReference type="InterPro" id="IPR001227">
    <property type="entry name" value="Ac_transferase_dom_sf"/>
</dbReference>
<dbReference type="Gene3D" id="3.30.70.250">
    <property type="entry name" value="Malonyl-CoA ACP transacylase, ACP-binding"/>
    <property type="match status" value="1"/>
</dbReference>
<comment type="caution">
    <text evidence="1">The sequence shown here is derived from an EMBL/GenBank/DDBJ whole genome shotgun (WGS) entry which is preliminary data.</text>
</comment>
<sequence length="302" mass="33465">MNKYSIVFGPADVSHNMEDMQVLVKRHLCVAKRFNEVAEYSGISVNALLKKEETPSSVSNFQLSSLGLMAGMLGIADYIKSTHGAPESVGGVSLGELVALCFSSAISLKDTISIILNGEEKPHDRRNEPEGVGFVFIPNEVEHFASDIERINVAVDYGQIQGGIGRLVMLSGLRKDLEKAAQESLLDIDVLPEELCNTAYHSPLRGAASLKISSLLEGMELNRCDYPVNTCFKDLKRLSEAEDVKSAITKNDIETLYLDELLEQQKQDKLDNVVCIGPFLRSLELNFFLPTEYFDQSWVENN</sequence>
<evidence type="ECO:0000313" key="1">
    <source>
        <dbReference type="EMBL" id="CCO47565.1"/>
    </source>
</evidence>
<name>A0AAV2VS44_9VIBR</name>
<dbReference type="SUPFAM" id="SSF52151">
    <property type="entry name" value="FabD/lysophospholipase-like"/>
    <property type="match status" value="1"/>
</dbReference>
<gene>
    <name evidence="1" type="ORF">VIBNISOn1_30265</name>
</gene>
<dbReference type="InterPro" id="IPR016035">
    <property type="entry name" value="Acyl_Trfase/lysoPLipase"/>
</dbReference>
<evidence type="ECO:0000313" key="2">
    <source>
        <dbReference type="Proteomes" id="UP000018211"/>
    </source>
</evidence>
<proteinExistence type="predicted"/>
<accession>A0AAV2VS44</accession>
<dbReference type="EMBL" id="CAOF01000120">
    <property type="protein sequence ID" value="CCO47565.1"/>
    <property type="molecule type" value="Genomic_DNA"/>
</dbReference>
<reference evidence="1 2" key="1">
    <citation type="journal article" date="2013" name="ISME J.">
        <title>Comparative genomics of pathogenic lineages of Vibrio nigripulchritudo identifies virulence-associated traits.</title>
        <authorList>
            <person name="Goudenege D."/>
            <person name="Labreuche Y."/>
            <person name="Krin E."/>
            <person name="Ansquer D."/>
            <person name="Mangenot S."/>
            <person name="Calteau A."/>
            <person name="Medigue C."/>
            <person name="Mazel D."/>
            <person name="Polz M.F."/>
            <person name="Le Roux F."/>
        </authorList>
    </citation>
    <scope>NUCLEOTIDE SEQUENCE [LARGE SCALE GENOMIC DNA]</scope>
    <source>
        <strain evidence="1 2">SOn1</strain>
    </source>
</reference>
<protein>
    <submittedName>
        <fullName evidence="1">Malonyl CoA-acyl carrier protein transacylase</fullName>
    </submittedName>
</protein>
<dbReference type="GO" id="GO:0016740">
    <property type="term" value="F:transferase activity"/>
    <property type="evidence" value="ECO:0007669"/>
    <property type="project" value="InterPro"/>
</dbReference>
<dbReference type="AlphaFoldDB" id="A0AAV2VS44"/>
<dbReference type="RefSeq" id="WP_022612334.1">
    <property type="nucleotide sequence ID" value="NZ_LK391965.1"/>
</dbReference>
<dbReference type="Gene3D" id="3.40.366.10">
    <property type="entry name" value="Malonyl-Coenzyme A Acyl Carrier Protein, domain 2"/>
    <property type="match status" value="1"/>
</dbReference>
<dbReference type="Proteomes" id="UP000018211">
    <property type="component" value="Unassembled WGS sequence"/>
</dbReference>